<dbReference type="Proteomes" id="UP000001025">
    <property type="component" value="Chromosome"/>
</dbReference>
<dbReference type="AlphaFoldDB" id="Q7UHU8"/>
<dbReference type="EMBL" id="BX294156">
    <property type="protein sequence ID" value="CAD77871.1"/>
    <property type="molecule type" value="Genomic_DNA"/>
</dbReference>
<feature type="compositionally biased region" description="Basic and acidic residues" evidence="1">
    <location>
        <begin position="45"/>
        <end position="57"/>
    </location>
</feature>
<dbReference type="InParanoid" id="Q7UHU8"/>
<gene>
    <name evidence="2" type="ordered locus">RB12962</name>
</gene>
<dbReference type="KEGG" id="rba:RB12962"/>
<reference evidence="2 3" key="1">
    <citation type="journal article" date="2003" name="Proc. Natl. Acad. Sci. U.S.A.">
        <title>Complete genome sequence of the marine planctomycete Pirellula sp. strain 1.</title>
        <authorList>
            <person name="Gloeckner F.O."/>
            <person name="Kube M."/>
            <person name="Bauer M."/>
            <person name="Teeling H."/>
            <person name="Lombardot T."/>
            <person name="Ludwig W."/>
            <person name="Gade D."/>
            <person name="Beck A."/>
            <person name="Borzym K."/>
            <person name="Heitmann K."/>
            <person name="Rabus R."/>
            <person name="Schlesner H."/>
            <person name="Amann R."/>
            <person name="Reinhardt R."/>
        </authorList>
    </citation>
    <scope>NUCLEOTIDE SEQUENCE [LARGE SCALE GENOMIC DNA]</scope>
    <source>
        <strain evidence="3">DSM 10527 / NCIMB 13988 / SH1</strain>
    </source>
</reference>
<name>Q7UHU8_RHOBA</name>
<proteinExistence type="predicted"/>
<keyword evidence="3" id="KW-1185">Reference proteome</keyword>
<evidence type="ECO:0000256" key="1">
    <source>
        <dbReference type="SAM" id="MobiDB-lite"/>
    </source>
</evidence>
<evidence type="ECO:0000313" key="3">
    <source>
        <dbReference type="Proteomes" id="UP000001025"/>
    </source>
</evidence>
<accession>Q7UHU8</accession>
<feature type="region of interest" description="Disordered" evidence="1">
    <location>
        <begin position="36"/>
        <end position="57"/>
    </location>
</feature>
<dbReference type="EnsemblBacteria" id="CAD77871">
    <property type="protein sequence ID" value="CAD77871"/>
    <property type="gene ID" value="RB12962"/>
</dbReference>
<sequence length="57" mass="6700">MREFAKEQCITPSIPPTRHDRQILRHRESMTALFSCNMPTSSLSPRRDCDAVGRRRR</sequence>
<organism evidence="2 3">
    <name type="scientific">Rhodopirellula baltica (strain DSM 10527 / NCIMB 13988 / SH1)</name>
    <dbReference type="NCBI Taxonomy" id="243090"/>
    <lineage>
        <taxon>Bacteria</taxon>
        <taxon>Pseudomonadati</taxon>
        <taxon>Planctomycetota</taxon>
        <taxon>Planctomycetia</taxon>
        <taxon>Pirellulales</taxon>
        <taxon>Pirellulaceae</taxon>
        <taxon>Rhodopirellula</taxon>
    </lineage>
</organism>
<dbReference type="HOGENOM" id="CLU_2993719_0_0_0"/>
<dbReference type="STRING" id="243090.RB12962"/>
<protein>
    <submittedName>
        <fullName evidence="2">Uncharacterized protein</fullName>
    </submittedName>
</protein>
<evidence type="ECO:0000313" key="2">
    <source>
        <dbReference type="EMBL" id="CAD77871.1"/>
    </source>
</evidence>